<dbReference type="PANTHER" id="PTHR34108">
    <property type="entry name" value="SEPTUM SITE-DETERMINING PROTEIN MINC"/>
    <property type="match status" value="1"/>
</dbReference>
<evidence type="ECO:0000256" key="1">
    <source>
        <dbReference type="ARBA" id="ARBA00006291"/>
    </source>
</evidence>
<dbReference type="GO" id="GO:0000917">
    <property type="term" value="P:division septum assembly"/>
    <property type="evidence" value="ECO:0007669"/>
    <property type="project" value="UniProtKB-KW"/>
</dbReference>
<reference evidence="9 10" key="1">
    <citation type="submission" date="2018-08" db="EMBL/GenBank/DDBJ databases">
        <title>Bacillus chawlae sp. nov., Bacillus glennii sp. nov., and Bacillus saganii sp. nov. Isolated from the Vehicle Assembly Building at Kennedy Space Center where the Viking Spacecraft were Assembled.</title>
        <authorList>
            <person name="Seuylemezian A."/>
            <person name="Vaishampayan P."/>
        </authorList>
    </citation>
    <scope>NUCLEOTIDE SEQUENCE [LARGE SCALE GENOMIC DNA]</scope>
    <source>
        <strain evidence="9 10">V47-23a</strain>
    </source>
</reference>
<dbReference type="InterPro" id="IPR036145">
    <property type="entry name" value="MinC_C_sf"/>
</dbReference>
<feature type="domain" description="Septum formation inhibitor MinC C-terminal" evidence="7">
    <location>
        <begin position="108"/>
        <end position="207"/>
    </location>
</feature>
<evidence type="ECO:0000256" key="2">
    <source>
        <dbReference type="ARBA" id="ARBA00022618"/>
    </source>
</evidence>
<evidence type="ECO:0000259" key="8">
    <source>
        <dbReference type="Pfam" id="PF22642"/>
    </source>
</evidence>
<evidence type="ECO:0000256" key="3">
    <source>
        <dbReference type="ARBA" id="ARBA00023210"/>
    </source>
</evidence>
<keyword evidence="10" id="KW-1185">Reference proteome</keyword>
<dbReference type="GO" id="GO:1901891">
    <property type="term" value="P:regulation of cell septum assembly"/>
    <property type="evidence" value="ECO:0007669"/>
    <property type="project" value="InterPro"/>
</dbReference>
<dbReference type="Pfam" id="PF22642">
    <property type="entry name" value="MinC_N_1"/>
    <property type="match status" value="1"/>
</dbReference>
<evidence type="ECO:0000313" key="10">
    <source>
        <dbReference type="Proteomes" id="UP000264541"/>
    </source>
</evidence>
<dbReference type="GO" id="GO:0000902">
    <property type="term" value="P:cell morphogenesis"/>
    <property type="evidence" value="ECO:0007669"/>
    <property type="project" value="InterPro"/>
</dbReference>
<dbReference type="RefSeq" id="WP_117324660.1">
    <property type="nucleotide sequence ID" value="NZ_QVTE01000001.1"/>
</dbReference>
<dbReference type="InterPro" id="IPR016098">
    <property type="entry name" value="CAP/MinC_C"/>
</dbReference>
<dbReference type="Pfam" id="PF03775">
    <property type="entry name" value="MinC_C"/>
    <property type="match status" value="1"/>
</dbReference>
<evidence type="ECO:0000256" key="5">
    <source>
        <dbReference type="ARBA" id="ARBA00046874"/>
    </source>
</evidence>
<evidence type="ECO:0000259" key="7">
    <source>
        <dbReference type="Pfam" id="PF03775"/>
    </source>
</evidence>
<feature type="domain" description="Septum site-determining protein MinC N-terminal" evidence="8">
    <location>
        <begin position="9"/>
        <end position="86"/>
    </location>
</feature>
<accession>A0A372LVJ0</accession>
<dbReference type="InterPro" id="IPR005526">
    <property type="entry name" value="Septum_form_inhib_MinC_C"/>
</dbReference>
<keyword evidence="4 6" id="KW-0131">Cell cycle</keyword>
<proteinExistence type="inferred from homology"/>
<comment type="similarity">
    <text evidence="1 6">Belongs to the MinC family.</text>
</comment>
<name>A0A372LVJ0_9BACI</name>
<gene>
    <name evidence="6 9" type="primary">minC</name>
    <name evidence="9" type="ORF">D0469_00280</name>
</gene>
<comment type="subunit">
    <text evidence="5 6">Interacts with MinD and FtsZ.</text>
</comment>
<evidence type="ECO:0000256" key="6">
    <source>
        <dbReference type="HAMAP-Rule" id="MF_00267"/>
    </source>
</evidence>
<sequence length="227" mass="25190">MSKRNQQNVMIKGTKDGLTLHLDDSCSFHELIKELETKLSANYNFQENDPIISVKVHTGNRFLTEEQYEEIQELIQTKKKLSVESITSNVISKDEAQRWKEENEITTIARIVRSGQILEVPGDLLLIGDVNPGGTVSAGGNVFIMGVLKGIVHAGSTGNSGAVIAASVMKPSQLRIAGMMHRTPDQYSEEGQEMECAFIDDSNQIIVDKLQVLKKYRPNFDRLEGGL</sequence>
<keyword evidence="3 6" id="KW-0717">Septation</keyword>
<dbReference type="HAMAP" id="MF_00267">
    <property type="entry name" value="MinC"/>
    <property type="match status" value="1"/>
</dbReference>
<evidence type="ECO:0000313" key="9">
    <source>
        <dbReference type="EMBL" id="RFU71584.1"/>
    </source>
</evidence>
<dbReference type="InterPro" id="IPR013033">
    <property type="entry name" value="MinC"/>
</dbReference>
<dbReference type="NCBIfam" id="TIGR01222">
    <property type="entry name" value="minC"/>
    <property type="match status" value="1"/>
</dbReference>
<organism evidence="9 10">
    <name type="scientific">Peribacillus saganii</name>
    <dbReference type="NCBI Taxonomy" id="2303992"/>
    <lineage>
        <taxon>Bacteria</taxon>
        <taxon>Bacillati</taxon>
        <taxon>Bacillota</taxon>
        <taxon>Bacilli</taxon>
        <taxon>Bacillales</taxon>
        <taxon>Bacillaceae</taxon>
        <taxon>Peribacillus</taxon>
    </lineage>
</organism>
<dbReference type="PANTHER" id="PTHR34108:SF1">
    <property type="entry name" value="SEPTUM SITE-DETERMINING PROTEIN MINC"/>
    <property type="match status" value="1"/>
</dbReference>
<comment type="function">
    <text evidence="6">Cell division inhibitor that blocks the formation of polar Z ring septums. Rapidly oscillates between the poles of the cell to destabilize FtsZ filaments that have formed before they mature into polar Z rings. Prevents FtsZ polymerization.</text>
</comment>
<evidence type="ECO:0000256" key="4">
    <source>
        <dbReference type="ARBA" id="ARBA00023306"/>
    </source>
</evidence>
<dbReference type="EMBL" id="QVTE01000001">
    <property type="protein sequence ID" value="RFU71584.1"/>
    <property type="molecule type" value="Genomic_DNA"/>
</dbReference>
<dbReference type="AlphaFoldDB" id="A0A372LVJ0"/>
<dbReference type="Proteomes" id="UP000264541">
    <property type="component" value="Unassembled WGS sequence"/>
</dbReference>
<dbReference type="SUPFAM" id="SSF63848">
    <property type="entry name" value="Cell-division inhibitor MinC, C-terminal domain"/>
    <property type="match status" value="1"/>
</dbReference>
<dbReference type="NCBIfam" id="NF001772">
    <property type="entry name" value="PRK00513.1-3"/>
    <property type="match status" value="1"/>
</dbReference>
<protein>
    <recommendedName>
        <fullName evidence="6">Probable septum site-determining protein MinC</fullName>
    </recommendedName>
</protein>
<comment type="caution">
    <text evidence="9">The sequence shown here is derived from an EMBL/GenBank/DDBJ whole genome shotgun (WGS) entry which is preliminary data.</text>
</comment>
<dbReference type="InterPro" id="IPR055219">
    <property type="entry name" value="MinC_N_1"/>
</dbReference>
<dbReference type="Gene3D" id="3.30.160.540">
    <property type="match status" value="1"/>
</dbReference>
<dbReference type="Gene3D" id="2.160.20.70">
    <property type="match status" value="1"/>
</dbReference>
<dbReference type="OrthoDB" id="9790810at2"/>
<keyword evidence="2 6" id="KW-0132">Cell division</keyword>